<dbReference type="InterPro" id="IPR036737">
    <property type="entry name" value="OmpA-like_sf"/>
</dbReference>
<sequence>MKKSLIGLSAAALLVSACATEGPSRRVWTGAGIGAATGAGLGTLAGGNDGRNAAIGAAVGALAGAAVGDYMDRQERALKQRTAGTGIEVVRQGDQIQLVAPSDITFALNSADISPSFYPVLNDVAMTLKEFPSTAVDIVGHASADGPADYNQQLSERRANSVLNYLGTQGVRPVRIQAYGMGETQLLPGVAPESGANRRVEITLTPIVEQTS</sequence>
<reference evidence="8" key="1">
    <citation type="journal article" date="2019" name="Int. J. Syst. Evol. Microbiol.">
        <title>The Global Catalogue of Microorganisms (GCM) 10K type strain sequencing project: providing services to taxonomists for standard genome sequencing and annotation.</title>
        <authorList>
            <consortium name="The Broad Institute Genomics Platform"/>
            <consortium name="The Broad Institute Genome Sequencing Center for Infectious Disease"/>
            <person name="Wu L."/>
            <person name="Ma J."/>
        </authorList>
    </citation>
    <scope>NUCLEOTIDE SEQUENCE [LARGE SCALE GENOMIC DNA]</scope>
    <source>
        <strain evidence="8">CGMCC-1.15741</strain>
    </source>
</reference>
<dbReference type="RefSeq" id="WP_377379689.1">
    <property type="nucleotide sequence ID" value="NZ_JBHSSW010000017.1"/>
</dbReference>
<evidence type="ECO:0000313" key="8">
    <source>
        <dbReference type="Proteomes" id="UP001596303"/>
    </source>
</evidence>
<feature type="chain" id="PRO_5046086073" evidence="5">
    <location>
        <begin position="20"/>
        <end position="212"/>
    </location>
</feature>
<comment type="caution">
    <text evidence="7">The sequence shown here is derived from an EMBL/GenBank/DDBJ whole genome shotgun (WGS) entry which is preliminary data.</text>
</comment>
<proteinExistence type="predicted"/>
<dbReference type="PROSITE" id="PS51123">
    <property type="entry name" value="OMPA_2"/>
    <property type="match status" value="1"/>
</dbReference>
<dbReference type="PANTHER" id="PTHR30329:SF21">
    <property type="entry name" value="LIPOPROTEIN YIAD-RELATED"/>
    <property type="match status" value="1"/>
</dbReference>
<dbReference type="Pfam" id="PF00691">
    <property type="entry name" value="OmpA"/>
    <property type="match status" value="1"/>
</dbReference>
<gene>
    <name evidence="7" type="ORF">ACFQDM_12945</name>
</gene>
<dbReference type="InterPro" id="IPR039567">
    <property type="entry name" value="Gly-zipper"/>
</dbReference>
<evidence type="ECO:0000256" key="2">
    <source>
        <dbReference type="ARBA" id="ARBA00023136"/>
    </source>
</evidence>
<keyword evidence="8" id="KW-1185">Reference proteome</keyword>
<accession>A0ABW1SCR9</accession>
<dbReference type="EMBL" id="JBHSSW010000017">
    <property type="protein sequence ID" value="MFC6198994.1"/>
    <property type="molecule type" value="Genomic_DNA"/>
</dbReference>
<evidence type="ECO:0000256" key="5">
    <source>
        <dbReference type="SAM" id="SignalP"/>
    </source>
</evidence>
<dbReference type="InterPro" id="IPR006664">
    <property type="entry name" value="OMP_bac"/>
</dbReference>
<dbReference type="PROSITE" id="PS51257">
    <property type="entry name" value="PROKAR_LIPOPROTEIN"/>
    <property type="match status" value="1"/>
</dbReference>
<dbReference type="PRINTS" id="PR01021">
    <property type="entry name" value="OMPADOMAIN"/>
</dbReference>
<evidence type="ECO:0000256" key="4">
    <source>
        <dbReference type="PROSITE-ProRule" id="PRU00473"/>
    </source>
</evidence>
<dbReference type="Gene3D" id="3.30.1330.60">
    <property type="entry name" value="OmpA-like domain"/>
    <property type="match status" value="1"/>
</dbReference>
<evidence type="ECO:0000313" key="7">
    <source>
        <dbReference type="EMBL" id="MFC6198994.1"/>
    </source>
</evidence>
<feature type="domain" description="OmpA-like" evidence="6">
    <location>
        <begin position="93"/>
        <end position="208"/>
    </location>
</feature>
<keyword evidence="2 4" id="KW-0472">Membrane</keyword>
<keyword evidence="5" id="KW-0732">Signal</keyword>
<organism evidence="7 8">
    <name type="scientific">Ponticaulis profundi</name>
    <dbReference type="NCBI Taxonomy" id="2665222"/>
    <lineage>
        <taxon>Bacteria</taxon>
        <taxon>Pseudomonadati</taxon>
        <taxon>Pseudomonadota</taxon>
        <taxon>Alphaproteobacteria</taxon>
        <taxon>Hyphomonadales</taxon>
        <taxon>Hyphomonadaceae</taxon>
        <taxon>Ponticaulis</taxon>
    </lineage>
</organism>
<protein>
    <submittedName>
        <fullName evidence="7">OmpA family protein</fullName>
    </submittedName>
</protein>
<evidence type="ECO:0000259" key="6">
    <source>
        <dbReference type="PROSITE" id="PS51123"/>
    </source>
</evidence>
<keyword evidence="3" id="KW-0998">Cell outer membrane</keyword>
<evidence type="ECO:0000256" key="1">
    <source>
        <dbReference type="ARBA" id="ARBA00004442"/>
    </source>
</evidence>
<dbReference type="Pfam" id="PF13488">
    <property type="entry name" value="Gly-zipper_Omp"/>
    <property type="match status" value="1"/>
</dbReference>
<dbReference type="SUPFAM" id="SSF103088">
    <property type="entry name" value="OmpA-like"/>
    <property type="match status" value="1"/>
</dbReference>
<dbReference type="InterPro" id="IPR006665">
    <property type="entry name" value="OmpA-like"/>
</dbReference>
<dbReference type="InterPro" id="IPR050330">
    <property type="entry name" value="Bact_OuterMem_StrucFunc"/>
</dbReference>
<name>A0ABW1SCR9_9PROT</name>
<dbReference type="Proteomes" id="UP001596303">
    <property type="component" value="Unassembled WGS sequence"/>
</dbReference>
<dbReference type="CDD" id="cd07185">
    <property type="entry name" value="OmpA_C-like"/>
    <property type="match status" value="1"/>
</dbReference>
<dbReference type="PANTHER" id="PTHR30329">
    <property type="entry name" value="STATOR ELEMENT OF FLAGELLAR MOTOR COMPLEX"/>
    <property type="match status" value="1"/>
</dbReference>
<feature type="signal peptide" evidence="5">
    <location>
        <begin position="1"/>
        <end position="19"/>
    </location>
</feature>
<comment type="subcellular location">
    <subcellularLocation>
        <location evidence="1">Cell outer membrane</location>
    </subcellularLocation>
</comment>
<evidence type="ECO:0000256" key="3">
    <source>
        <dbReference type="ARBA" id="ARBA00023237"/>
    </source>
</evidence>